<evidence type="ECO:0000256" key="1">
    <source>
        <dbReference type="ARBA" id="ARBA00004442"/>
    </source>
</evidence>
<keyword evidence="6" id="KW-0472">Membrane</keyword>
<evidence type="ECO:0000256" key="5">
    <source>
        <dbReference type="ARBA" id="ARBA00022692"/>
    </source>
</evidence>
<dbReference type="PANTHER" id="PTHR30026">
    <property type="entry name" value="OUTER MEMBRANE PROTEIN TOLC"/>
    <property type="match status" value="1"/>
</dbReference>
<protein>
    <submittedName>
        <fullName evidence="9">TolC family protein</fullName>
    </submittedName>
</protein>
<dbReference type="InterPro" id="IPR051906">
    <property type="entry name" value="TolC-like"/>
</dbReference>
<keyword evidence="4" id="KW-1134">Transmembrane beta strand</keyword>
<dbReference type="Gene3D" id="1.20.1600.10">
    <property type="entry name" value="Outer membrane efflux proteins (OEP)"/>
    <property type="match status" value="1"/>
</dbReference>
<dbReference type="Pfam" id="PF02321">
    <property type="entry name" value="OEP"/>
    <property type="match status" value="2"/>
</dbReference>
<evidence type="ECO:0000256" key="2">
    <source>
        <dbReference type="ARBA" id="ARBA00007613"/>
    </source>
</evidence>
<feature type="coiled-coil region" evidence="8">
    <location>
        <begin position="332"/>
        <end position="377"/>
    </location>
</feature>
<keyword evidence="3" id="KW-0813">Transport</keyword>
<evidence type="ECO:0000256" key="3">
    <source>
        <dbReference type="ARBA" id="ARBA00022448"/>
    </source>
</evidence>
<reference evidence="9 10" key="1">
    <citation type="submission" date="2022-06" db="EMBL/GenBank/DDBJ databases">
        <authorList>
            <person name="Xuan X."/>
        </authorList>
    </citation>
    <scope>NUCLEOTIDE SEQUENCE [LARGE SCALE GENOMIC DNA]</scope>
    <source>
        <strain evidence="9 10">2V75</strain>
    </source>
</reference>
<evidence type="ECO:0000256" key="4">
    <source>
        <dbReference type="ARBA" id="ARBA00022452"/>
    </source>
</evidence>
<keyword evidence="5" id="KW-0812">Transmembrane</keyword>
<gene>
    <name evidence="9" type="ORF">NG653_11050</name>
</gene>
<dbReference type="EMBL" id="JAMXIB010000008">
    <property type="protein sequence ID" value="MCO5725397.1"/>
    <property type="molecule type" value="Genomic_DNA"/>
</dbReference>
<dbReference type="PANTHER" id="PTHR30026:SF20">
    <property type="entry name" value="OUTER MEMBRANE PROTEIN TOLC"/>
    <property type="match status" value="1"/>
</dbReference>
<evidence type="ECO:0000256" key="8">
    <source>
        <dbReference type="SAM" id="Coils"/>
    </source>
</evidence>
<dbReference type="InterPro" id="IPR003423">
    <property type="entry name" value="OMP_efflux"/>
</dbReference>
<dbReference type="SUPFAM" id="SSF56954">
    <property type="entry name" value="Outer membrane efflux proteins (OEP)"/>
    <property type="match status" value="1"/>
</dbReference>
<comment type="similarity">
    <text evidence="2">Belongs to the outer membrane factor (OMF) (TC 1.B.17) family.</text>
</comment>
<organism evidence="9 10">
    <name type="scientific">Robiginitalea marina</name>
    <dbReference type="NCBI Taxonomy" id="2954105"/>
    <lineage>
        <taxon>Bacteria</taxon>
        <taxon>Pseudomonadati</taxon>
        <taxon>Bacteroidota</taxon>
        <taxon>Flavobacteriia</taxon>
        <taxon>Flavobacteriales</taxon>
        <taxon>Flavobacteriaceae</taxon>
        <taxon>Robiginitalea</taxon>
    </lineage>
</organism>
<evidence type="ECO:0000313" key="9">
    <source>
        <dbReference type="EMBL" id="MCO5725397.1"/>
    </source>
</evidence>
<dbReference type="RefSeq" id="WP_252741765.1">
    <property type="nucleotide sequence ID" value="NZ_JAMXIB010000008.1"/>
</dbReference>
<comment type="subcellular location">
    <subcellularLocation>
        <location evidence="1">Cell outer membrane</location>
    </subcellularLocation>
</comment>
<dbReference type="Proteomes" id="UP001206312">
    <property type="component" value="Unassembled WGS sequence"/>
</dbReference>
<name>A0ABT1B0J8_9FLAO</name>
<proteinExistence type="inferred from homology"/>
<keyword evidence="10" id="KW-1185">Reference proteome</keyword>
<sequence>MSRVLLRLMIFLPGPLALLQAQEVPISQQEALTRALEANTGLKIAGADFEQARADYRQTRSVFLPSISASHTGFTTTNPLMAFGSRLNQEVLQASDFDPARLNDPDRTDNFATRLEVYQPVVQVSGLYQRQAARLKMEATALQRERSRDYLALESRKAYMQLQLAYKGVGVLEKALEAATANEKIAADRFREGLLQKADLLAASVRVGEVSNQLQAARSQVENASDYLGFLMNAPQPGTYRPADSLAKVPYEPRLQDAVPENRPDLQAVKLASEAYQKAYQADKMAFLPTLNAFGSYELFDDELFRTGASGYTLGAQLSWDLFKGSQRLARAEKSKAELRKSELEWEQYQARSNMELARAQRNFEDARLNLETSEQALRQSGESLRIRTNRYGEGLEKTADLLFAETQYAQKQLEYYQTLFEYNYALAYLDFLMQDNP</sequence>
<accession>A0ABT1B0J8</accession>
<evidence type="ECO:0000256" key="6">
    <source>
        <dbReference type="ARBA" id="ARBA00023136"/>
    </source>
</evidence>
<evidence type="ECO:0000313" key="10">
    <source>
        <dbReference type="Proteomes" id="UP001206312"/>
    </source>
</evidence>
<keyword evidence="7" id="KW-0998">Cell outer membrane</keyword>
<evidence type="ECO:0000256" key="7">
    <source>
        <dbReference type="ARBA" id="ARBA00023237"/>
    </source>
</evidence>
<comment type="caution">
    <text evidence="9">The sequence shown here is derived from an EMBL/GenBank/DDBJ whole genome shotgun (WGS) entry which is preliminary data.</text>
</comment>
<keyword evidence="8" id="KW-0175">Coiled coil</keyword>